<keyword evidence="3" id="KW-0732">Signal</keyword>
<sequence length="529" mass="56981">MARSTRIQFSNTALVLLSLTSLSTASLWTVDIDLGPAPLPEDGPPFSAHASRDKSLLPFQVAGIVGSYFGTILILGVLLLTVGRSRRKQALDRAADTKGTEMVKPMSRAFDPSPVSPVSSRSWYSPRKLKPKKSSASSIRSGGLSNPVSPAGVSVVSFDAAVVEADRLKRQEEMERLYAAVMAQDDRRSLAKAASPLLGAADTPPPPGSPPEYSRKKPPPRLITNAPNLRHLQPGQAQYPTTPSSPSTPKSPIRAIYPPDGPMPPIPTGPTSPLRAEYPSSSMAPAYHPHHNYASNHRDRSASDSSQRSSRKFRKSLKHIKISSPIIPTSDNSDGARTPLSPRFYANPGIPPDPPTTAGTTDSQTYPPTTPGTATSWLPGDEQPPTSTTTTPDLTRARAPPLPNPQRHQRPYPPLPLPPSPSSTRKPPTTTSPMTAPLPFRSHHPVSTKTTLLEARPRNKAPHFLATPRTGLATPYSPYMPFTPLTPVTPRLASAAERRQRAREKRALRGAVVEEEAVVGEGEMWGVGY</sequence>
<keyword evidence="2" id="KW-1133">Transmembrane helix</keyword>
<gene>
    <name evidence="4" type="ORF">WHR41_07989</name>
</gene>
<feature type="compositionally biased region" description="Polar residues" evidence="1">
    <location>
        <begin position="363"/>
        <end position="376"/>
    </location>
</feature>
<dbReference type="AlphaFoldDB" id="A0AB34KHA6"/>
<feature type="compositionally biased region" description="Low complexity" evidence="1">
    <location>
        <begin position="112"/>
        <end position="126"/>
    </location>
</feature>
<evidence type="ECO:0000256" key="3">
    <source>
        <dbReference type="SAM" id="SignalP"/>
    </source>
</evidence>
<keyword evidence="5" id="KW-1185">Reference proteome</keyword>
<evidence type="ECO:0000256" key="2">
    <source>
        <dbReference type="SAM" id="Phobius"/>
    </source>
</evidence>
<evidence type="ECO:0000313" key="5">
    <source>
        <dbReference type="Proteomes" id="UP000803884"/>
    </source>
</evidence>
<dbReference type="Proteomes" id="UP000803884">
    <property type="component" value="Unassembled WGS sequence"/>
</dbReference>
<feature type="compositionally biased region" description="Polar residues" evidence="1">
    <location>
        <begin position="326"/>
        <end position="335"/>
    </location>
</feature>
<comment type="caution">
    <text evidence="4">The sequence shown here is derived from an EMBL/GenBank/DDBJ whole genome shotgun (WGS) entry which is preliminary data.</text>
</comment>
<feature type="compositionally biased region" description="Pro residues" evidence="1">
    <location>
        <begin position="259"/>
        <end position="270"/>
    </location>
</feature>
<keyword evidence="2" id="KW-0812">Transmembrane</keyword>
<organism evidence="4 5">
    <name type="scientific">Cladosporium halotolerans</name>
    <dbReference type="NCBI Taxonomy" id="1052096"/>
    <lineage>
        <taxon>Eukaryota</taxon>
        <taxon>Fungi</taxon>
        <taxon>Dikarya</taxon>
        <taxon>Ascomycota</taxon>
        <taxon>Pezizomycotina</taxon>
        <taxon>Dothideomycetes</taxon>
        <taxon>Dothideomycetidae</taxon>
        <taxon>Cladosporiales</taxon>
        <taxon>Cladosporiaceae</taxon>
        <taxon>Cladosporium</taxon>
    </lineage>
</organism>
<reference evidence="4 5" key="1">
    <citation type="journal article" date="2020" name="Microbiol. Resour. Announc.">
        <title>Draft Genome Sequence of a Cladosporium Species Isolated from the Mesophotic Ascidian Didemnum maculosum.</title>
        <authorList>
            <person name="Gioti A."/>
            <person name="Siaperas R."/>
            <person name="Nikolaivits E."/>
            <person name="Le Goff G."/>
            <person name="Ouazzani J."/>
            <person name="Kotoulas G."/>
            <person name="Topakas E."/>
        </authorList>
    </citation>
    <scope>NUCLEOTIDE SEQUENCE [LARGE SCALE GENOMIC DNA]</scope>
    <source>
        <strain evidence="4 5">TM138-S3</strain>
    </source>
</reference>
<feature type="compositionally biased region" description="Low complexity" evidence="1">
    <location>
        <begin position="422"/>
        <end position="433"/>
    </location>
</feature>
<evidence type="ECO:0000313" key="4">
    <source>
        <dbReference type="EMBL" id="KAL1583192.1"/>
    </source>
</evidence>
<dbReference type="RefSeq" id="XP_069226299.1">
    <property type="nucleotide sequence ID" value="XM_069376593.1"/>
</dbReference>
<feature type="chain" id="PRO_5044334178" evidence="3">
    <location>
        <begin position="26"/>
        <end position="529"/>
    </location>
</feature>
<dbReference type="EMBL" id="JAAQHG020000038">
    <property type="protein sequence ID" value="KAL1583192.1"/>
    <property type="molecule type" value="Genomic_DNA"/>
</dbReference>
<feature type="transmembrane region" description="Helical" evidence="2">
    <location>
        <begin position="61"/>
        <end position="83"/>
    </location>
</feature>
<feature type="compositionally biased region" description="Low complexity" evidence="1">
    <location>
        <begin position="134"/>
        <end position="145"/>
    </location>
</feature>
<feature type="signal peptide" evidence="3">
    <location>
        <begin position="1"/>
        <end position="25"/>
    </location>
</feature>
<dbReference type="GeneID" id="96009431"/>
<keyword evidence="2" id="KW-0472">Membrane</keyword>
<protein>
    <submittedName>
        <fullName evidence="4">Uncharacterized protein</fullName>
    </submittedName>
</protein>
<feature type="region of interest" description="Disordered" evidence="1">
    <location>
        <begin position="195"/>
        <end position="446"/>
    </location>
</feature>
<feature type="compositionally biased region" description="Low complexity" evidence="1">
    <location>
        <begin position="384"/>
        <end position="399"/>
    </location>
</feature>
<evidence type="ECO:0000256" key="1">
    <source>
        <dbReference type="SAM" id="MobiDB-lite"/>
    </source>
</evidence>
<proteinExistence type="predicted"/>
<feature type="compositionally biased region" description="Basic residues" evidence="1">
    <location>
        <begin position="309"/>
        <end position="321"/>
    </location>
</feature>
<feature type="compositionally biased region" description="Pro residues" evidence="1">
    <location>
        <begin position="411"/>
        <end position="421"/>
    </location>
</feature>
<accession>A0AB34KHA6</accession>
<feature type="compositionally biased region" description="Low complexity" evidence="1">
    <location>
        <begin position="240"/>
        <end position="252"/>
    </location>
</feature>
<feature type="region of interest" description="Disordered" evidence="1">
    <location>
        <begin position="92"/>
        <end position="148"/>
    </location>
</feature>
<name>A0AB34KHA6_9PEZI</name>
<feature type="compositionally biased region" description="Basic and acidic residues" evidence="1">
    <location>
        <begin position="92"/>
        <end position="101"/>
    </location>
</feature>